<dbReference type="AlphaFoldDB" id="A0A419V4C1"/>
<dbReference type="Pfam" id="PF13416">
    <property type="entry name" value="SBP_bac_8"/>
    <property type="match status" value="1"/>
</dbReference>
<dbReference type="InterPro" id="IPR027020">
    <property type="entry name" value="YnjB"/>
</dbReference>
<evidence type="ECO:0000313" key="2">
    <source>
        <dbReference type="Proteomes" id="UP000285120"/>
    </source>
</evidence>
<sequence length="442" mass="49506">MGQEAPKDKGALSVIIGNETCKLKKAEGETGMRKTAVLGIFLAGTGLLAACSSGEEGEAQAWLEEDWEAINAEADGSDVRMFMWGGDDGLNQYMDEYVIPAVEQEHNIDLERVPIDTEESLQRLLTEKEAGEQEGTMDILWLNGENFRAAKENELLLGSFTEKLPRFNEYIDADSPETTLDFGTPTEGMESPLGKVQFTFIYDTEKIDQPPDTWEELRQWAEDNPGEFTYPEATDFTGNAFLRQLLYDQYGNDAAFASEAFDEEALEENTEPMWDYLNELEGSLWREGQTYPASVEELDRLYSRGEVSMTMGYNEARAESLIRDGTFPETTDTFMLDSGSIGNTHFLTMPFNAGNPAGAMVVMDFLLSPEAQIEKMNPDGWGESSVLDPELLTEEDRRAMEAVDRGASVPSQEELDNAYLPELDADYVGWLEEKWNNEVVQP</sequence>
<accession>A0A419V4C1</accession>
<dbReference type="PANTHER" id="PTHR42779:SF1">
    <property type="entry name" value="PROTEIN YNJB"/>
    <property type="match status" value="1"/>
</dbReference>
<organism evidence="1 2">
    <name type="scientific">Sinobaca qinghaiensis</name>
    <dbReference type="NCBI Taxonomy" id="342944"/>
    <lineage>
        <taxon>Bacteria</taxon>
        <taxon>Bacillati</taxon>
        <taxon>Bacillota</taxon>
        <taxon>Bacilli</taxon>
        <taxon>Bacillales</taxon>
        <taxon>Sporolactobacillaceae</taxon>
        <taxon>Sinobaca</taxon>
    </lineage>
</organism>
<dbReference type="PANTHER" id="PTHR42779">
    <property type="entry name" value="PROTEIN YNJB"/>
    <property type="match status" value="1"/>
</dbReference>
<gene>
    <name evidence="1" type="ORF">ATL39_1527</name>
</gene>
<comment type="caution">
    <text evidence="1">The sequence shown here is derived from an EMBL/GenBank/DDBJ whole genome shotgun (WGS) entry which is preliminary data.</text>
</comment>
<keyword evidence="2" id="KW-1185">Reference proteome</keyword>
<dbReference type="SUPFAM" id="SSF53850">
    <property type="entry name" value="Periplasmic binding protein-like II"/>
    <property type="match status" value="1"/>
</dbReference>
<reference evidence="1 2" key="1">
    <citation type="submission" date="2018-09" db="EMBL/GenBank/DDBJ databases">
        <title>Genomic Encyclopedia of Archaeal and Bacterial Type Strains, Phase II (KMG-II): from individual species to whole genera.</title>
        <authorList>
            <person name="Goeker M."/>
        </authorList>
    </citation>
    <scope>NUCLEOTIDE SEQUENCE [LARGE SCALE GENOMIC DNA]</scope>
    <source>
        <strain evidence="1 2">DSM 17008</strain>
    </source>
</reference>
<dbReference type="NCBIfam" id="NF008633">
    <property type="entry name" value="PRK11622.1"/>
    <property type="match status" value="1"/>
</dbReference>
<name>A0A419V4C1_9BACL</name>
<dbReference type="Proteomes" id="UP000285120">
    <property type="component" value="Unassembled WGS sequence"/>
</dbReference>
<protein>
    <submittedName>
        <fullName evidence="1">Putative spermidine/putrescine transport system substrate-binding protein</fullName>
    </submittedName>
</protein>
<dbReference type="InterPro" id="IPR006059">
    <property type="entry name" value="SBP"/>
</dbReference>
<dbReference type="PIRSF" id="PIRSF029172">
    <property type="entry name" value="UCP029172_ABC_sbc_YnjB"/>
    <property type="match status" value="1"/>
</dbReference>
<dbReference type="EMBL" id="RAPK01000008">
    <property type="protein sequence ID" value="RKD73236.1"/>
    <property type="molecule type" value="Genomic_DNA"/>
</dbReference>
<dbReference type="Gene3D" id="3.40.190.10">
    <property type="entry name" value="Periplasmic binding protein-like II"/>
    <property type="match status" value="2"/>
</dbReference>
<evidence type="ECO:0000313" key="1">
    <source>
        <dbReference type="EMBL" id="RKD73236.1"/>
    </source>
</evidence>
<proteinExistence type="predicted"/>